<dbReference type="InterPro" id="IPR001584">
    <property type="entry name" value="Integrase_cat-core"/>
</dbReference>
<dbReference type="InterPro" id="IPR012337">
    <property type="entry name" value="RNaseH-like_sf"/>
</dbReference>
<comment type="caution">
    <text evidence="3">The sequence shown here is derived from an EMBL/GenBank/DDBJ whole genome shotgun (WGS) entry which is preliminary data.</text>
</comment>
<dbReference type="Pfam" id="PF00665">
    <property type="entry name" value="rve"/>
    <property type="match status" value="1"/>
</dbReference>
<dbReference type="Pfam" id="PF13276">
    <property type="entry name" value="HTH_21"/>
    <property type="match status" value="1"/>
</dbReference>
<dbReference type="InterPro" id="IPR050900">
    <property type="entry name" value="Transposase_IS3/IS150/IS904"/>
</dbReference>
<reference evidence="3" key="2">
    <citation type="submission" date="2021-08" db="EMBL/GenBank/DDBJ databases">
        <authorList>
            <person name="Tani A."/>
            <person name="Ola A."/>
            <person name="Ogura Y."/>
            <person name="Katsura K."/>
            <person name="Hayashi T."/>
        </authorList>
    </citation>
    <scope>NUCLEOTIDE SEQUENCE</scope>
    <source>
        <strain evidence="3">DSM 17168</strain>
    </source>
</reference>
<sequence>MPRTRPPSPAEFRRQMVELVCAGRDPTDLAREFEPSAQAIRNWVAEADRQEGRREAKPSGAEAALSATGREERLRLRRENRQLKLERDILSRTTSSLARQPGLRARPEFCRRDLPVHEREPGSLPELRDEGQAHSRKRIARLMRKAGLVGACHRRGGPVTTRRDQEARPAPDLVDRSFAADEPNRLWVADITYIPTRAGFLYLAIVLDAFSRRIVGWSMTDHLRTELVLDALEMAVGRRKPRDVIHHSYQGLQYTSLAFGSRCREAGVRPSMGSVGDAYDNAMAESFFSTLECELLARRRFHSRPEARVALFSYLEGFYNPVRRHSALGYRSPVVYEQEHQPKPATETLVTQAP</sequence>
<dbReference type="EMBL" id="BPQQ01000058">
    <property type="protein sequence ID" value="GJE02550.1"/>
    <property type="molecule type" value="Genomic_DNA"/>
</dbReference>
<evidence type="ECO:0000256" key="1">
    <source>
        <dbReference type="SAM" id="MobiDB-lite"/>
    </source>
</evidence>
<evidence type="ECO:0000313" key="3">
    <source>
        <dbReference type="EMBL" id="GJE02550.1"/>
    </source>
</evidence>
<dbReference type="SUPFAM" id="SSF53098">
    <property type="entry name" value="Ribonuclease H-like"/>
    <property type="match status" value="1"/>
</dbReference>
<reference evidence="3" key="1">
    <citation type="journal article" date="2021" name="Front. Microbiol.">
        <title>Comprehensive Comparative Genomics and Phenotyping of Methylobacterium Species.</title>
        <authorList>
            <person name="Alessa O."/>
            <person name="Ogura Y."/>
            <person name="Fujitani Y."/>
            <person name="Takami H."/>
            <person name="Hayashi T."/>
            <person name="Sahin N."/>
            <person name="Tani A."/>
        </authorList>
    </citation>
    <scope>NUCLEOTIDE SEQUENCE</scope>
    <source>
        <strain evidence="3">DSM 17168</strain>
    </source>
</reference>
<evidence type="ECO:0000313" key="4">
    <source>
        <dbReference type="Proteomes" id="UP001055153"/>
    </source>
</evidence>
<feature type="compositionally biased region" description="Basic and acidic residues" evidence="1">
    <location>
        <begin position="48"/>
        <end position="57"/>
    </location>
</feature>
<dbReference type="Pfam" id="PF13333">
    <property type="entry name" value="rve_2"/>
    <property type="match status" value="1"/>
</dbReference>
<feature type="region of interest" description="Disordered" evidence="1">
    <location>
        <begin position="48"/>
        <end position="69"/>
    </location>
</feature>
<dbReference type="Proteomes" id="UP001055153">
    <property type="component" value="Unassembled WGS sequence"/>
</dbReference>
<dbReference type="InterPro" id="IPR048020">
    <property type="entry name" value="Transpos_IS3"/>
</dbReference>
<dbReference type="InterPro" id="IPR009057">
    <property type="entry name" value="Homeodomain-like_sf"/>
</dbReference>
<dbReference type="SUPFAM" id="SSF46689">
    <property type="entry name" value="Homeodomain-like"/>
    <property type="match status" value="1"/>
</dbReference>
<dbReference type="PANTHER" id="PTHR46889:SF4">
    <property type="entry name" value="TRANSPOSASE INSO FOR INSERTION SEQUENCE ELEMENT IS911B-RELATED"/>
    <property type="match status" value="1"/>
</dbReference>
<protein>
    <submittedName>
        <fullName evidence="3">IS3 family transposase ISAav4</fullName>
    </submittedName>
</protein>
<dbReference type="RefSeq" id="WP_238239103.1">
    <property type="nucleotide sequence ID" value="NZ_BPQQ01000058.1"/>
</dbReference>
<proteinExistence type="predicted"/>
<evidence type="ECO:0000259" key="2">
    <source>
        <dbReference type="PROSITE" id="PS50994"/>
    </source>
</evidence>
<dbReference type="PROSITE" id="PS50994">
    <property type="entry name" value="INTEGRASE"/>
    <property type="match status" value="1"/>
</dbReference>
<dbReference type="InterPro" id="IPR025948">
    <property type="entry name" value="HTH-like_dom"/>
</dbReference>
<feature type="domain" description="Integrase catalytic" evidence="2">
    <location>
        <begin position="179"/>
        <end position="340"/>
    </location>
</feature>
<dbReference type="Gene3D" id="3.30.420.10">
    <property type="entry name" value="Ribonuclease H-like superfamily/Ribonuclease H"/>
    <property type="match status" value="1"/>
</dbReference>
<name>A0ABQ4SH55_9HYPH</name>
<accession>A0ABQ4SH55</accession>
<keyword evidence="4" id="KW-1185">Reference proteome</keyword>
<gene>
    <name evidence="3" type="ORF">GMJLKIPL_4499</name>
</gene>
<dbReference type="NCBIfam" id="NF033516">
    <property type="entry name" value="transpos_IS3"/>
    <property type="match status" value="1"/>
</dbReference>
<dbReference type="InterPro" id="IPR036397">
    <property type="entry name" value="RNaseH_sf"/>
</dbReference>
<dbReference type="PANTHER" id="PTHR46889">
    <property type="entry name" value="TRANSPOSASE INSF FOR INSERTION SEQUENCE IS3B-RELATED"/>
    <property type="match status" value="1"/>
</dbReference>
<organism evidence="3 4">
    <name type="scientific">Methylobacterium isbiliense</name>
    <dbReference type="NCBI Taxonomy" id="315478"/>
    <lineage>
        <taxon>Bacteria</taxon>
        <taxon>Pseudomonadati</taxon>
        <taxon>Pseudomonadota</taxon>
        <taxon>Alphaproteobacteria</taxon>
        <taxon>Hyphomicrobiales</taxon>
        <taxon>Methylobacteriaceae</taxon>
        <taxon>Methylobacterium</taxon>
    </lineage>
</organism>